<reference evidence="3 4" key="1">
    <citation type="submission" date="2019-02" db="EMBL/GenBank/DDBJ databases">
        <title>Deep-cultivation of Planctomycetes and their phenomic and genomic characterization uncovers novel biology.</title>
        <authorList>
            <person name="Wiegand S."/>
            <person name="Jogler M."/>
            <person name="Boedeker C."/>
            <person name="Pinto D."/>
            <person name="Vollmers J."/>
            <person name="Rivas-Marin E."/>
            <person name="Kohn T."/>
            <person name="Peeters S.H."/>
            <person name="Heuer A."/>
            <person name="Rast P."/>
            <person name="Oberbeckmann S."/>
            <person name="Bunk B."/>
            <person name="Jeske O."/>
            <person name="Meyerdierks A."/>
            <person name="Storesund J.E."/>
            <person name="Kallscheuer N."/>
            <person name="Luecker S."/>
            <person name="Lage O.M."/>
            <person name="Pohl T."/>
            <person name="Merkel B.J."/>
            <person name="Hornburger P."/>
            <person name="Mueller R.-W."/>
            <person name="Bruemmer F."/>
            <person name="Labrenz M."/>
            <person name="Spormann A.M."/>
            <person name="Op den Camp H."/>
            <person name="Overmann J."/>
            <person name="Amann R."/>
            <person name="Jetten M.S.M."/>
            <person name="Mascher T."/>
            <person name="Medema M.H."/>
            <person name="Devos D.P."/>
            <person name="Kaster A.-K."/>
            <person name="Ovreas L."/>
            <person name="Rohde M."/>
            <person name="Galperin M.Y."/>
            <person name="Jogler C."/>
        </authorList>
    </citation>
    <scope>NUCLEOTIDE SEQUENCE [LARGE SCALE GENOMIC DNA]</scope>
    <source>
        <strain evidence="3 4">Pla175</strain>
    </source>
</reference>
<keyword evidence="4" id="KW-1185">Reference proteome</keyword>
<dbReference type="KEGG" id="pnd:Pla175_47360"/>
<proteinExistence type="predicted"/>
<feature type="transmembrane region" description="Helical" evidence="2">
    <location>
        <begin position="26"/>
        <end position="49"/>
    </location>
</feature>
<protein>
    <submittedName>
        <fullName evidence="3">Uncharacterized protein</fullName>
    </submittedName>
</protein>
<dbReference type="EMBL" id="CP036291">
    <property type="protein sequence ID" value="QDU91315.1"/>
    <property type="molecule type" value="Genomic_DNA"/>
</dbReference>
<dbReference type="OrthoDB" id="284771at2"/>
<feature type="compositionally biased region" description="Pro residues" evidence="1">
    <location>
        <begin position="193"/>
        <end position="204"/>
    </location>
</feature>
<evidence type="ECO:0000256" key="2">
    <source>
        <dbReference type="SAM" id="Phobius"/>
    </source>
</evidence>
<dbReference type="RefSeq" id="WP_145291311.1">
    <property type="nucleotide sequence ID" value="NZ_CP036291.1"/>
</dbReference>
<organism evidence="3 4">
    <name type="scientific">Pirellulimonas nuda</name>
    <dbReference type="NCBI Taxonomy" id="2528009"/>
    <lineage>
        <taxon>Bacteria</taxon>
        <taxon>Pseudomonadati</taxon>
        <taxon>Planctomycetota</taxon>
        <taxon>Planctomycetia</taxon>
        <taxon>Pirellulales</taxon>
        <taxon>Lacipirellulaceae</taxon>
        <taxon>Pirellulimonas</taxon>
    </lineage>
</organism>
<name>A0A518DIL8_9BACT</name>
<evidence type="ECO:0000313" key="4">
    <source>
        <dbReference type="Proteomes" id="UP000317429"/>
    </source>
</evidence>
<accession>A0A518DIL8</accession>
<evidence type="ECO:0000256" key="1">
    <source>
        <dbReference type="SAM" id="MobiDB-lite"/>
    </source>
</evidence>
<feature type="transmembrane region" description="Helical" evidence="2">
    <location>
        <begin position="130"/>
        <end position="154"/>
    </location>
</feature>
<keyword evidence="2" id="KW-1133">Transmembrane helix</keyword>
<dbReference type="Proteomes" id="UP000317429">
    <property type="component" value="Chromosome"/>
</dbReference>
<feature type="compositionally biased region" description="Low complexity" evidence="1">
    <location>
        <begin position="178"/>
        <end position="192"/>
    </location>
</feature>
<evidence type="ECO:0000313" key="3">
    <source>
        <dbReference type="EMBL" id="QDU91315.1"/>
    </source>
</evidence>
<dbReference type="AlphaFoldDB" id="A0A518DIL8"/>
<keyword evidence="2" id="KW-0812">Transmembrane</keyword>
<gene>
    <name evidence="3" type="ORF">Pla175_47360</name>
</gene>
<feature type="region of interest" description="Disordered" evidence="1">
    <location>
        <begin position="174"/>
        <end position="204"/>
    </location>
</feature>
<feature type="transmembrane region" description="Helical" evidence="2">
    <location>
        <begin position="78"/>
        <end position="98"/>
    </location>
</feature>
<keyword evidence="2" id="KW-0472">Membrane</keyword>
<sequence length="204" mass="21640">MAAPQYEFNEEQNSLFRSLGGKMGGVGLVMVVVGLLNLVAAGMLVAAIYRNELPADWVNKLPVEAKNQLATLPPNQQLMPFAINAGLQGLVFFLLGIWTRSAAGSFRKVAGTQGNDVSWLMSALGALNKAYGLIYTLIMLTVLLTLALVGYNVYQQMQKDGKVNIEEVLKVPEAPKFDGGAPADDPGADPAADPAPQPEAEPAA</sequence>